<evidence type="ECO:0000256" key="1">
    <source>
        <dbReference type="SAM" id="Phobius"/>
    </source>
</evidence>
<accession>A0A927QH51</accession>
<organism evidence="2 3">
    <name type="scientific">Streptomyces caniscabiei</name>
    <dbReference type="NCBI Taxonomy" id="2746961"/>
    <lineage>
        <taxon>Bacteria</taxon>
        <taxon>Bacillati</taxon>
        <taxon>Actinomycetota</taxon>
        <taxon>Actinomycetes</taxon>
        <taxon>Kitasatosporales</taxon>
        <taxon>Streptomycetaceae</taxon>
        <taxon>Streptomyces</taxon>
    </lineage>
</organism>
<evidence type="ECO:0000313" key="3">
    <source>
        <dbReference type="Proteomes" id="UP000661025"/>
    </source>
</evidence>
<dbReference type="AlphaFoldDB" id="A0A927QH51"/>
<dbReference type="RefSeq" id="WP_192362239.1">
    <property type="nucleotide sequence ID" value="NZ_CP119182.1"/>
</dbReference>
<protein>
    <submittedName>
        <fullName evidence="2">WD40 repeat domain-containing protein</fullName>
    </submittedName>
</protein>
<comment type="caution">
    <text evidence="2">The sequence shown here is derived from an EMBL/GenBank/DDBJ whole genome shotgun (WGS) entry which is preliminary data.</text>
</comment>
<proteinExistence type="predicted"/>
<name>A0A927QH51_9ACTN</name>
<evidence type="ECO:0000313" key="2">
    <source>
        <dbReference type="EMBL" id="MBD9725490.1"/>
    </source>
</evidence>
<keyword evidence="1" id="KW-0472">Membrane</keyword>
<keyword evidence="1" id="KW-0812">Transmembrane</keyword>
<reference evidence="2" key="1">
    <citation type="submission" date="2020-09" db="EMBL/GenBank/DDBJ databases">
        <title>Streptomyces canutascabiei sp. nov., which causes potato common scab and is distributed across the world.</title>
        <authorList>
            <person name="Nguyen H.P."/>
            <person name="Weisberg A.J."/>
            <person name="Chang J.H."/>
            <person name="Clarke C.R."/>
        </authorList>
    </citation>
    <scope>NUCLEOTIDE SEQUENCE</scope>
    <source>
        <strain evidence="2">ID-01-6.2a</strain>
    </source>
</reference>
<gene>
    <name evidence="2" type="ORF">IHE70_20140</name>
</gene>
<keyword evidence="1" id="KW-1133">Transmembrane helix</keyword>
<dbReference type="GeneID" id="79934676"/>
<sequence>MNVDELVRDSLREQAAEQPPLAADFAERVLTVRRRRRTRAIAGTAAATAAVVAVAVGVPMLMTESGDEVRPASEMNKSDIIGHPEQSPPRNMIAAGDTALSAFYVREAVKQPGGDIVNTRVYGLLDQKTAEYRKTEWAFLDVAPGMRTAAVLEGELPARRIGLLDMITGKVDRWIPVGHGVASVEFSPDGTKLVATTYSKNPDRNFADHPQNVNGKEVPGPVASRTGFSVVDVDSGEETWHKAPQWKDEWGFFYNSREDMEWSQDGRAVFSDIGEKPFRQYYDLKGDKIDVPAVEKYVNYAEAGLSPNGKLIGGEFAGEGEKISSAIVDSRTGKRVTTVPGQQLLAWADDERIIAWGCDPKRCSGKGEFRNQLILLTIGSDKVVQLSGFRKASDDYPGRWIPVFTERWAD</sequence>
<dbReference type="Proteomes" id="UP000661025">
    <property type="component" value="Unassembled WGS sequence"/>
</dbReference>
<feature type="transmembrane region" description="Helical" evidence="1">
    <location>
        <begin position="40"/>
        <end position="62"/>
    </location>
</feature>
<dbReference type="SUPFAM" id="SSF82171">
    <property type="entry name" value="DPP6 N-terminal domain-like"/>
    <property type="match status" value="1"/>
</dbReference>
<dbReference type="EMBL" id="JACYXT010000008">
    <property type="protein sequence ID" value="MBD9725490.1"/>
    <property type="molecule type" value="Genomic_DNA"/>
</dbReference>